<keyword evidence="3" id="KW-1185">Reference proteome</keyword>
<evidence type="ECO:0000256" key="1">
    <source>
        <dbReference type="SAM" id="SignalP"/>
    </source>
</evidence>
<name>A0A401YJE0_9ACTN</name>
<gene>
    <name evidence="2" type="ORF">EHYA_02411</name>
</gene>
<dbReference type="Proteomes" id="UP000286931">
    <property type="component" value="Unassembled WGS sequence"/>
</dbReference>
<proteinExistence type="predicted"/>
<evidence type="ECO:0000313" key="3">
    <source>
        <dbReference type="Proteomes" id="UP000286931"/>
    </source>
</evidence>
<keyword evidence="1" id="KW-0732">Signal</keyword>
<dbReference type="EMBL" id="BIFH01000016">
    <property type="protein sequence ID" value="GCD94742.1"/>
    <property type="molecule type" value="Genomic_DNA"/>
</dbReference>
<evidence type="ECO:0000313" key="2">
    <source>
        <dbReference type="EMBL" id="GCD94742.1"/>
    </source>
</evidence>
<feature type="signal peptide" evidence="1">
    <location>
        <begin position="1"/>
        <end position="21"/>
    </location>
</feature>
<sequence>MPAVASVTGPAMFLWPLLASPAPGSAAHSGDAPLIFAVLPPFVVAVVPAEPTGGGLDSKAPAMPAYCPRSTRHCGRWAPHGGDRDGVLHARPGRAGFGPGFGFGFGFLLGCTSLFVSALLTAGVGPAFVPGDAVLDNLCRFSVFAVLTSGHRMGDHQLCRDRAGQASAATVTGGPKRTGTPGE</sequence>
<comment type="caution">
    <text evidence="2">The sequence shown here is derived from an EMBL/GenBank/DDBJ whole genome shotgun (WGS) entry which is preliminary data.</text>
</comment>
<dbReference type="AlphaFoldDB" id="A0A401YJE0"/>
<reference evidence="2 3" key="1">
    <citation type="submission" date="2018-12" db="EMBL/GenBank/DDBJ databases">
        <title>Draft genome sequence of Embleya hyalina NBRC 13850T.</title>
        <authorList>
            <person name="Komaki H."/>
            <person name="Hosoyama A."/>
            <person name="Kimura A."/>
            <person name="Ichikawa N."/>
            <person name="Tamura T."/>
        </authorList>
    </citation>
    <scope>NUCLEOTIDE SEQUENCE [LARGE SCALE GENOMIC DNA]</scope>
    <source>
        <strain evidence="2 3">NBRC 13850</strain>
    </source>
</reference>
<feature type="chain" id="PRO_5038479404" evidence="1">
    <location>
        <begin position="22"/>
        <end position="183"/>
    </location>
</feature>
<organism evidence="2 3">
    <name type="scientific">Embleya hyalina</name>
    <dbReference type="NCBI Taxonomy" id="516124"/>
    <lineage>
        <taxon>Bacteria</taxon>
        <taxon>Bacillati</taxon>
        <taxon>Actinomycetota</taxon>
        <taxon>Actinomycetes</taxon>
        <taxon>Kitasatosporales</taxon>
        <taxon>Streptomycetaceae</taxon>
        <taxon>Embleya</taxon>
    </lineage>
</organism>
<protein>
    <submittedName>
        <fullName evidence="2">ABC transporter permease</fullName>
    </submittedName>
</protein>
<accession>A0A401YJE0</accession>